<accession>A0A367LQ26</accession>
<dbReference type="Pfam" id="PF20640">
    <property type="entry name" value="Rrn6_HB"/>
    <property type="match status" value="1"/>
</dbReference>
<dbReference type="InterPro" id="IPR010400">
    <property type="entry name" value="PITH_dom"/>
</dbReference>
<dbReference type="NCBIfam" id="TIGR03625">
    <property type="entry name" value="L3_bact"/>
    <property type="match status" value="1"/>
</dbReference>
<feature type="compositionally biased region" description="Polar residues" evidence="5">
    <location>
        <begin position="829"/>
        <end position="844"/>
    </location>
</feature>
<keyword evidence="3" id="KW-0687">Ribonucleoprotein</keyword>
<evidence type="ECO:0000256" key="3">
    <source>
        <dbReference type="ARBA" id="ARBA00023274"/>
    </source>
</evidence>
<evidence type="ECO:0000313" key="8">
    <source>
        <dbReference type="Proteomes" id="UP000253664"/>
    </source>
</evidence>
<dbReference type="Gene3D" id="2.40.30.10">
    <property type="entry name" value="Translation factors"/>
    <property type="match status" value="2"/>
</dbReference>
<dbReference type="PANTHER" id="PTHR11229">
    <property type="entry name" value="50S RIBOSOMAL PROTEIN L3"/>
    <property type="match status" value="1"/>
</dbReference>
<dbReference type="Pfam" id="PF00297">
    <property type="entry name" value="Ribosomal_L3"/>
    <property type="match status" value="1"/>
</dbReference>
<protein>
    <recommendedName>
        <fullName evidence="4">Large ribosomal subunit protein uL3m</fullName>
    </recommendedName>
</protein>
<dbReference type="InterPro" id="IPR048537">
    <property type="entry name" value="RRN6_HB"/>
</dbReference>
<dbReference type="InterPro" id="IPR008979">
    <property type="entry name" value="Galactose-bd-like_sf"/>
</dbReference>
<feature type="region of interest" description="Disordered" evidence="5">
    <location>
        <begin position="634"/>
        <end position="655"/>
    </location>
</feature>
<reference evidence="7 8" key="1">
    <citation type="journal article" date="2015" name="BMC Genomics">
        <title>Insights from the genome of Ophiocordyceps polyrhachis-furcata to pathogenicity and host specificity in insect fungi.</title>
        <authorList>
            <person name="Wichadakul D."/>
            <person name="Kobmoo N."/>
            <person name="Ingsriswang S."/>
            <person name="Tangphatsornruang S."/>
            <person name="Chantasingh D."/>
            <person name="Luangsa-ard J.J."/>
            <person name="Eurwilaichitr L."/>
        </authorList>
    </citation>
    <scope>NUCLEOTIDE SEQUENCE [LARGE SCALE GENOMIC DNA]</scope>
    <source>
        <strain evidence="7 8">BCC 54312</strain>
    </source>
</reference>
<organism evidence="7 8">
    <name type="scientific">Ophiocordyceps polyrhachis-furcata BCC 54312</name>
    <dbReference type="NCBI Taxonomy" id="1330021"/>
    <lineage>
        <taxon>Eukaryota</taxon>
        <taxon>Fungi</taxon>
        <taxon>Dikarya</taxon>
        <taxon>Ascomycota</taxon>
        <taxon>Pezizomycotina</taxon>
        <taxon>Sordariomycetes</taxon>
        <taxon>Hypocreomycetidae</taxon>
        <taxon>Hypocreales</taxon>
        <taxon>Ophiocordycipitaceae</taxon>
        <taxon>Ophiocordyceps</taxon>
    </lineage>
</organism>
<proteinExistence type="inferred from homology"/>
<dbReference type="InterPro" id="IPR009000">
    <property type="entry name" value="Transl_B-barrel_sf"/>
</dbReference>
<name>A0A367LQ26_9HYPO</name>
<dbReference type="InterPro" id="IPR037047">
    <property type="entry name" value="PITH_dom_sf"/>
</dbReference>
<dbReference type="GO" id="GO:0006412">
    <property type="term" value="P:translation"/>
    <property type="evidence" value="ECO:0007669"/>
    <property type="project" value="InterPro"/>
</dbReference>
<keyword evidence="8" id="KW-1185">Reference proteome</keyword>
<dbReference type="InterPro" id="IPR048535">
    <property type="entry name" value="RRN6_beta-prop"/>
</dbReference>
<gene>
    <name evidence="7" type="ORF">L249_3274</name>
</gene>
<feature type="compositionally biased region" description="Basic and acidic residues" evidence="5">
    <location>
        <begin position="634"/>
        <end position="645"/>
    </location>
</feature>
<evidence type="ECO:0000256" key="2">
    <source>
        <dbReference type="ARBA" id="ARBA00022980"/>
    </source>
</evidence>
<dbReference type="GO" id="GO:0003735">
    <property type="term" value="F:structural constituent of ribosome"/>
    <property type="evidence" value="ECO:0007669"/>
    <property type="project" value="InterPro"/>
</dbReference>
<dbReference type="Gene3D" id="2.60.120.470">
    <property type="entry name" value="PITH domain"/>
    <property type="match status" value="1"/>
</dbReference>
<feature type="region of interest" description="Disordered" evidence="5">
    <location>
        <begin position="829"/>
        <end position="853"/>
    </location>
</feature>
<dbReference type="PANTHER" id="PTHR11229:SF8">
    <property type="entry name" value="LARGE RIBOSOMAL SUBUNIT PROTEIN UL3M"/>
    <property type="match status" value="1"/>
</dbReference>
<dbReference type="InterPro" id="IPR000597">
    <property type="entry name" value="Ribosomal_uL3"/>
</dbReference>
<sequence>MTKSSRFADGPIGPLAYFPTQDPNDALGFLHSCRLTGNSGEKAELTSGFSEANRHLAPHFDILGSSAQLYPPSRLTTPVLSPLPWHKRRAQQQWLLDTHPVACMGNTAIRGLLKEDMQHFSRVEETANRRPLLCMGSMTDLATGPPRGMIPLLAAVTGPSGEELRLTRIDKSQWQWGDDDDAMLHLSVADLDKEEEAVWRGNAMPITQVKAISFVTAHNTYRWLLVQKSASTMILEPEHHPVPVADDSTHKRLSYIKPNLLVTLDNCQTGGNAYSDVCLNPPALDRHPQLVVIDECGYWTVLNILGTSQADRSTIRLSPFQCGHIKHGLLDILPSCPAYPAEQHGVLHLHIETLKNDHELDFTTPSRYVLLWNAQGCQMLDLESNTLLPRPDLFSLESRRSDEILDVQRSIVNKAQLFILTTHRLVWLKLVDAEVVMERVPKMEIILSVPHVGIQHGDTRVSVARACQDDPYTSLIFTYSAGTEQLCVYWFGFSPIGGLPLWHRHVTQFPGVKEKPSGGNVQQLFVQPAKLVASPKCNSVGPGSAYLQNDVQFYQVSMLGEDLSVRYCVCTASTNPGLEVTLPTCRIGWSLGRRQRWKHKRKLFLQRMTDAFVLPDTIDDGSMSSLLLRWTDVKEEPKPSEEEHTASPPNGARPISLKMQRISTAIGELLDLAVSQGEPGPATAVLEAVCGVLRDGQVAGQLPLMTADIADGLQQSTALKSAADVEIAEIVERLLDMRDDETVVTRLRQHGAREPSTSMLDLASVKQQLSWLWLEPTADKFSQEIQRIRQGWVREIAWDVFLSSHGVMVQDVLLFGPHDSVAQKKTESIELSSQMPRIQSSSPVTQPPEAGSAPLDGACRRLKLLAPSLNAEQLGTVKTPKLLSYWPEERGVGTDNYQSSVKLAEEEKFRGAKERLQRKIARRQAFMDKYKRPAFTREAASVSTGLGHVMSSPPPALASSQVLGPRVTMSQPTTGPYGHRKAKKAKRISGFRQILDFNLGGRAKRSMFVVVVVVSSHVVIHTYQEAVMSHCHDEHHSHDHDHDHSDDITPALQSSLYEQIDFDQITTLNEATRDAGKAVVKKTWAERMNPDPELVSDTDEQLLMTVPFTEQIKLHSVLIRTSASSAAPRTLHLYVNQPQLDFTGAEETEPTQRLELAQTSEVQDVPVRRALFGKVTHLGLLVLDNFGGDDDDEVSRISYLGFRGEWTRLGRAPEQIIYEAAPQPGDHRIRGTGLNSTVDRFVMLTTTTTISPVYKIRIDPDFFFFFSVSSTAVLGSPCESQPAMTCRLPTRVAVVRPSCRESVLIPRRHASIRGWAAIKPRLEQQHFNESHPGLPKLTTGHDAALKRKENSTPLRTGVIATKTGMTSLFRGGERVPCTVLQLDKVQVVANKTRDRHGYWAVQMGCGSRAAHNLTRPLLGLYEAKGIAPKKELIEFKVRNEEGLMPVGVQLQPDWFKLGQYVDVRGRSRGFGFAGGMKRHGFKGQGKSHGNSKNHRTMGSVGPSQGSGSRVHPGKKMPGRMGNEFVTVQNLKVLDVDNELGVVVVGGCVPGPKGRTVTLQDAKKRKPPGRPHREKALATIMERHPDAAQRLDTARKRHLEMKALRLAHLAV</sequence>
<evidence type="ECO:0000256" key="5">
    <source>
        <dbReference type="SAM" id="MobiDB-lite"/>
    </source>
</evidence>
<feature type="domain" description="PITH" evidence="6">
    <location>
        <begin position="1045"/>
        <end position="1222"/>
    </location>
</feature>
<evidence type="ECO:0000313" key="7">
    <source>
        <dbReference type="EMBL" id="RCI16487.1"/>
    </source>
</evidence>
<evidence type="ECO:0000259" key="6">
    <source>
        <dbReference type="PROSITE" id="PS51532"/>
    </source>
</evidence>
<dbReference type="PROSITE" id="PS51532">
    <property type="entry name" value="PITH"/>
    <property type="match status" value="1"/>
</dbReference>
<dbReference type="SUPFAM" id="SSF49785">
    <property type="entry name" value="Galactose-binding domain-like"/>
    <property type="match status" value="1"/>
</dbReference>
<dbReference type="Proteomes" id="UP000253664">
    <property type="component" value="Unassembled WGS sequence"/>
</dbReference>
<dbReference type="Pfam" id="PF06201">
    <property type="entry name" value="PITH"/>
    <property type="match status" value="1"/>
</dbReference>
<dbReference type="InterPro" id="IPR048536">
    <property type="entry name" value="Rrn6_K-rich"/>
</dbReference>
<dbReference type="InterPro" id="IPR019927">
    <property type="entry name" value="Ribosomal_uL3_bac/org-type"/>
</dbReference>
<feature type="region of interest" description="Disordered" evidence="5">
    <location>
        <begin position="1474"/>
        <end position="1513"/>
    </location>
</feature>
<dbReference type="EMBL" id="LKCN02000001">
    <property type="protein sequence ID" value="RCI16487.1"/>
    <property type="molecule type" value="Genomic_DNA"/>
</dbReference>
<comment type="caution">
    <text evidence="7">The sequence shown here is derived from an EMBL/GenBank/DDBJ whole genome shotgun (WGS) entry which is preliminary data.</text>
</comment>
<evidence type="ECO:0000256" key="4">
    <source>
        <dbReference type="ARBA" id="ARBA00035209"/>
    </source>
</evidence>
<dbReference type="Pfam" id="PF20639">
    <property type="entry name" value="Rrn6_K-rich"/>
    <property type="match status" value="1"/>
</dbReference>
<dbReference type="GO" id="GO:0005762">
    <property type="term" value="C:mitochondrial large ribosomal subunit"/>
    <property type="evidence" value="ECO:0007669"/>
    <property type="project" value="TreeGrafter"/>
</dbReference>
<dbReference type="SUPFAM" id="SSF50447">
    <property type="entry name" value="Translation proteins"/>
    <property type="match status" value="1"/>
</dbReference>
<comment type="similarity">
    <text evidence="1">Belongs to the universal ribosomal protein uL3 family.</text>
</comment>
<dbReference type="OrthoDB" id="4090074at2759"/>
<dbReference type="Pfam" id="PF10214">
    <property type="entry name" value="Rrn6_beta-prop"/>
    <property type="match status" value="1"/>
</dbReference>
<dbReference type="FunFam" id="2.40.30.10:FF:000004">
    <property type="entry name" value="50S ribosomal protein L3"/>
    <property type="match status" value="1"/>
</dbReference>
<dbReference type="STRING" id="1330021.A0A367LQ26"/>
<keyword evidence="2" id="KW-0689">Ribosomal protein</keyword>
<evidence type="ECO:0000256" key="1">
    <source>
        <dbReference type="ARBA" id="ARBA00006540"/>
    </source>
</evidence>